<evidence type="ECO:0000256" key="2">
    <source>
        <dbReference type="ARBA" id="ARBA00022692"/>
    </source>
</evidence>
<name>A0A975GL61_9BACT</name>
<feature type="transmembrane region" description="Helical" evidence="5">
    <location>
        <begin position="6"/>
        <end position="25"/>
    </location>
</feature>
<reference evidence="7" key="1">
    <citation type="journal article" date="2021" name="Microb. Physiol.">
        <title>Proteogenomic Insights into the Physiology of Marine, Sulfate-Reducing, Filamentous Desulfonema limicola and Desulfonema magnum.</title>
        <authorList>
            <person name="Schnaars V."/>
            <person name="Wohlbrand L."/>
            <person name="Scheve S."/>
            <person name="Hinrichs C."/>
            <person name="Reinhardt R."/>
            <person name="Rabus R."/>
        </authorList>
    </citation>
    <scope>NUCLEOTIDE SEQUENCE</scope>
    <source>
        <strain evidence="7">4be13</strain>
    </source>
</reference>
<organism evidence="7 8">
    <name type="scientific">Desulfonema magnum</name>
    <dbReference type="NCBI Taxonomy" id="45655"/>
    <lineage>
        <taxon>Bacteria</taxon>
        <taxon>Pseudomonadati</taxon>
        <taxon>Thermodesulfobacteriota</taxon>
        <taxon>Desulfobacteria</taxon>
        <taxon>Desulfobacterales</taxon>
        <taxon>Desulfococcaceae</taxon>
        <taxon>Desulfonema</taxon>
    </lineage>
</organism>
<accession>A0A975GL61</accession>
<dbReference type="GO" id="GO:0016020">
    <property type="term" value="C:membrane"/>
    <property type="evidence" value="ECO:0007669"/>
    <property type="project" value="UniProtKB-SubCell"/>
</dbReference>
<sequence>MTSDLTLPIVLQLLGVTTIIAEFVLPSAGLLTVTAMAVLGYSLFHVFCYVSAEAGMYFVAADVVMIPLSILVGIKLIASSPVTLRKTLTSENGVSSQDSDLQILVGKSGRALTDLRPAGKAIIDGNRFDVVSSGDYIEKNDPIVVSAVNGNRIVVRIMEN</sequence>
<dbReference type="EMBL" id="CP061800">
    <property type="protein sequence ID" value="QTA85437.1"/>
    <property type="molecule type" value="Genomic_DNA"/>
</dbReference>
<dbReference type="KEGG" id="dmm:dnm_014470"/>
<dbReference type="InterPro" id="IPR012340">
    <property type="entry name" value="NA-bd_OB-fold"/>
</dbReference>
<feature type="transmembrane region" description="Helical" evidence="5">
    <location>
        <begin position="58"/>
        <end position="78"/>
    </location>
</feature>
<evidence type="ECO:0000256" key="3">
    <source>
        <dbReference type="ARBA" id="ARBA00022989"/>
    </source>
</evidence>
<evidence type="ECO:0000313" key="8">
    <source>
        <dbReference type="Proteomes" id="UP000663722"/>
    </source>
</evidence>
<proteinExistence type="predicted"/>
<evidence type="ECO:0000256" key="4">
    <source>
        <dbReference type="ARBA" id="ARBA00023136"/>
    </source>
</evidence>
<evidence type="ECO:0000313" key="7">
    <source>
        <dbReference type="EMBL" id="QTA85437.1"/>
    </source>
</evidence>
<evidence type="ECO:0000256" key="5">
    <source>
        <dbReference type="SAM" id="Phobius"/>
    </source>
</evidence>
<keyword evidence="2 5" id="KW-0812">Transmembrane</keyword>
<gene>
    <name evidence="7" type="ORF">dnm_014470</name>
</gene>
<dbReference type="AlphaFoldDB" id="A0A975GL61"/>
<keyword evidence="8" id="KW-1185">Reference proteome</keyword>
<dbReference type="Pfam" id="PF01957">
    <property type="entry name" value="NfeD"/>
    <property type="match status" value="1"/>
</dbReference>
<dbReference type="Proteomes" id="UP000663722">
    <property type="component" value="Chromosome"/>
</dbReference>
<feature type="domain" description="NfeD-like C-terminal" evidence="6">
    <location>
        <begin position="103"/>
        <end position="156"/>
    </location>
</feature>
<keyword evidence="4 5" id="KW-0472">Membrane</keyword>
<dbReference type="PANTHER" id="PTHR33507">
    <property type="entry name" value="INNER MEMBRANE PROTEIN YBBJ"/>
    <property type="match status" value="1"/>
</dbReference>
<dbReference type="PANTHER" id="PTHR33507:SF4">
    <property type="entry name" value="NODULATION COMPETITIVENESS PROTEIN NFED"/>
    <property type="match status" value="1"/>
</dbReference>
<comment type="subcellular location">
    <subcellularLocation>
        <location evidence="1">Membrane</location>
        <topology evidence="1">Multi-pass membrane protein</topology>
    </subcellularLocation>
</comment>
<dbReference type="SUPFAM" id="SSF141322">
    <property type="entry name" value="NfeD domain-like"/>
    <property type="match status" value="1"/>
</dbReference>
<protein>
    <submittedName>
        <fullName evidence="7">NfeD-like domain-containing protein</fullName>
    </submittedName>
</protein>
<dbReference type="RefSeq" id="WP_207681504.1">
    <property type="nucleotide sequence ID" value="NZ_CP061800.1"/>
</dbReference>
<dbReference type="InterPro" id="IPR002810">
    <property type="entry name" value="NfeD-like_C"/>
</dbReference>
<evidence type="ECO:0000259" key="6">
    <source>
        <dbReference type="Pfam" id="PF01957"/>
    </source>
</evidence>
<evidence type="ECO:0000256" key="1">
    <source>
        <dbReference type="ARBA" id="ARBA00004141"/>
    </source>
</evidence>
<dbReference type="Gene3D" id="2.40.50.140">
    <property type="entry name" value="Nucleic acid-binding proteins"/>
    <property type="match status" value="1"/>
</dbReference>
<dbReference type="InterPro" id="IPR052165">
    <property type="entry name" value="Membrane_assoc_protease"/>
</dbReference>
<keyword evidence="3 5" id="KW-1133">Transmembrane helix</keyword>